<feature type="domain" description="ABC3 transporter permease C-terminal" evidence="7">
    <location>
        <begin position="63"/>
        <end position="172"/>
    </location>
</feature>
<proteinExistence type="inferred from homology"/>
<feature type="transmembrane region" description="Helical" evidence="6">
    <location>
        <begin position="527"/>
        <end position="552"/>
    </location>
</feature>
<dbReference type="GO" id="GO:0005886">
    <property type="term" value="C:plasma membrane"/>
    <property type="evidence" value="ECO:0007669"/>
    <property type="project" value="UniProtKB-SubCell"/>
</dbReference>
<dbReference type="RefSeq" id="WP_024026927.1">
    <property type="nucleotide sequence ID" value="NZ_ALAN01000026.1"/>
</dbReference>
<organism evidence="8 9">
    <name type="scientific">Neobacillus vireti LMG 21834</name>
    <dbReference type="NCBI Taxonomy" id="1131730"/>
    <lineage>
        <taxon>Bacteria</taxon>
        <taxon>Bacillati</taxon>
        <taxon>Bacillota</taxon>
        <taxon>Bacilli</taxon>
        <taxon>Bacillales</taxon>
        <taxon>Bacillaceae</taxon>
        <taxon>Neobacillus</taxon>
    </lineage>
</organism>
<dbReference type="Pfam" id="PF02687">
    <property type="entry name" value="FtsX"/>
    <property type="match status" value="2"/>
</dbReference>
<evidence type="ECO:0000313" key="8">
    <source>
        <dbReference type="EMBL" id="ETI70130.1"/>
    </source>
</evidence>
<dbReference type="PANTHER" id="PTHR46795:SF1">
    <property type="entry name" value="ABC TRANSPORTER PERMEASE PROTEIN"/>
    <property type="match status" value="1"/>
</dbReference>
<feature type="transmembrane region" description="Helical" evidence="6">
    <location>
        <begin position="58"/>
        <end position="76"/>
    </location>
</feature>
<keyword evidence="4 6" id="KW-1133">Transmembrane helix</keyword>
<dbReference type="Proteomes" id="UP000018877">
    <property type="component" value="Unassembled WGS sequence"/>
</dbReference>
<evidence type="ECO:0000256" key="4">
    <source>
        <dbReference type="ARBA" id="ARBA00022989"/>
    </source>
</evidence>
<evidence type="ECO:0000259" key="7">
    <source>
        <dbReference type="Pfam" id="PF02687"/>
    </source>
</evidence>
<feature type="transmembrane region" description="Helical" evidence="6">
    <location>
        <begin position="18"/>
        <end position="38"/>
    </location>
</feature>
<feature type="transmembrane region" description="Helical" evidence="6">
    <location>
        <begin position="585"/>
        <end position="603"/>
    </location>
</feature>
<name>A0AB94ISQ2_9BACI</name>
<feature type="transmembrane region" description="Helical" evidence="6">
    <location>
        <begin position="229"/>
        <end position="256"/>
    </location>
</feature>
<keyword evidence="2 6" id="KW-1003">Cell membrane</keyword>
<dbReference type="PANTHER" id="PTHR46795">
    <property type="entry name" value="ABC TRANSPORTER PERMEASE-RELATED-RELATED"/>
    <property type="match status" value="1"/>
</dbReference>
<reference evidence="8 9" key="1">
    <citation type="journal article" date="2014" name="Environ. Microbiol.">
        <title>The nitrate-ammonifying and nosZ-carrying bacterium Bacillus vireti is a potent source and sink for nitric and nitrous oxide under high nitrate conditions.</title>
        <authorList>
            <person name="Mania D."/>
            <person name="Heylen K."/>
            <person name="van Spanning R.J."/>
            <person name="Frostegard A."/>
        </authorList>
    </citation>
    <scope>NUCLEOTIDE SEQUENCE [LARGE SCALE GENOMIC DNA]</scope>
    <source>
        <strain evidence="8 9">LMG 21834</strain>
    </source>
</reference>
<comment type="subcellular location">
    <subcellularLocation>
        <location evidence="1 6">Cell membrane</location>
        <topology evidence="1 6">Multi-pass membrane protein</topology>
    </subcellularLocation>
</comment>
<feature type="transmembrane region" description="Helical" evidence="6">
    <location>
        <begin position="111"/>
        <end position="141"/>
    </location>
</feature>
<protein>
    <submittedName>
        <fullName evidence="8">ABC transporter permease</fullName>
    </submittedName>
</protein>
<dbReference type="InterPro" id="IPR027022">
    <property type="entry name" value="ABC_permease_BceB-typ"/>
</dbReference>
<gene>
    <name evidence="8" type="ORF">BAVI_03554</name>
</gene>
<keyword evidence="6" id="KW-0813">Transport</keyword>
<keyword evidence="5 6" id="KW-0472">Membrane</keyword>
<accession>A0AB94ISQ2</accession>
<dbReference type="AlphaFoldDB" id="A0AB94ISQ2"/>
<evidence type="ECO:0000256" key="3">
    <source>
        <dbReference type="ARBA" id="ARBA00022692"/>
    </source>
</evidence>
<keyword evidence="3 6" id="KW-0812">Transmembrane</keyword>
<comment type="caution">
    <text evidence="8">The sequence shown here is derived from an EMBL/GenBank/DDBJ whole genome shotgun (WGS) entry which is preliminary data.</text>
</comment>
<evidence type="ECO:0000256" key="5">
    <source>
        <dbReference type="ARBA" id="ARBA00023136"/>
    </source>
</evidence>
<feature type="transmembrane region" description="Helical" evidence="6">
    <location>
        <begin position="615"/>
        <end position="636"/>
    </location>
</feature>
<feature type="transmembrane region" description="Helical" evidence="6">
    <location>
        <begin position="196"/>
        <end position="217"/>
    </location>
</feature>
<evidence type="ECO:0000256" key="2">
    <source>
        <dbReference type="ARBA" id="ARBA00022475"/>
    </source>
</evidence>
<dbReference type="PIRSF" id="PIRSF018968">
    <property type="entry name" value="ABC_permease_BceB"/>
    <property type="match status" value="1"/>
</dbReference>
<comment type="similarity">
    <text evidence="6">Belongs to the ABC-4 integral membrane protein family.</text>
</comment>
<feature type="transmembrane region" description="Helical" evidence="6">
    <location>
        <begin position="153"/>
        <end position="175"/>
    </location>
</feature>
<sequence>MTIKQIAVKIFKSNLKRYLFYFLCNSFAVMVFFMFSTLLFNESLHRSKEIEEGINEAVMIPTVALLIFSIFFISYAHSTFIKGRKKEFGLFMTLGMSTRDIRKIILVENSIIASASICLGIIAGTLFSRFFFLIIMSLIGVKSVSFELNVNSYLYSIGLFSVIFAIAVAVTMVVTSKFEIVKLLKEERTSKKNKRANPVLAAIAFIALLASLYILYAYFGTVPENDGQLLLFCTISIMITLYITISQLGSFCLNIIKRRPSSYYRHLLLLTNLDYKFKQVKKIIYLITVMVIVTIFYIGFVLYIFLGAEKAATDLHPYDIAFVQTGVSFDKLSAVVATKENPITEHKTLEVSNYFDSANYNFRTVIVADDQLSAVANKPIQVEKGSYLILVQLNLQGKAEQNRMIADIQQDLPNIGIDKLQSAMFERLINDLKYIDNSLIVLNSADYQQLKSNTSEVQTAEIQFLNMKDWKNSKDAVIKLEEKLSAANKVTPEFEQLIQRRLMTEQEFFQPGSKIGLYDYNKQGGGLILYLVTFISVLFFIATVIILLLRLFSELEDERKNYKKLFKIGITEKEIRKIIAGELKILFFAAPILGIVISLVYTSTFFKESGMDLEIYRSSLSISSVYLLFQLIYYFIVKRKYANQIIGD</sequence>
<evidence type="ECO:0000313" key="9">
    <source>
        <dbReference type="Proteomes" id="UP000018877"/>
    </source>
</evidence>
<evidence type="ECO:0000256" key="1">
    <source>
        <dbReference type="ARBA" id="ARBA00004651"/>
    </source>
</evidence>
<dbReference type="InterPro" id="IPR052536">
    <property type="entry name" value="ABC-4_Integral_Memb_Prot"/>
</dbReference>
<keyword evidence="9" id="KW-1185">Reference proteome</keyword>
<evidence type="ECO:0000256" key="6">
    <source>
        <dbReference type="PIRNR" id="PIRNR018968"/>
    </source>
</evidence>
<feature type="transmembrane region" description="Helical" evidence="6">
    <location>
        <begin position="283"/>
        <end position="306"/>
    </location>
</feature>
<feature type="domain" description="ABC3 transporter permease C-terminal" evidence="7">
    <location>
        <begin position="534"/>
        <end position="634"/>
    </location>
</feature>
<dbReference type="InterPro" id="IPR003838">
    <property type="entry name" value="ABC3_permease_C"/>
</dbReference>
<dbReference type="EMBL" id="ALAN01000026">
    <property type="protein sequence ID" value="ETI70130.1"/>
    <property type="molecule type" value="Genomic_DNA"/>
</dbReference>
<dbReference type="GO" id="GO:0055085">
    <property type="term" value="P:transmembrane transport"/>
    <property type="evidence" value="ECO:0007669"/>
    <property type="project" value="UniProtKB-UniRule"/>
</dbReference>